<name>A0A2H1FIK7_9ARCH</name>
<keyword evidence="2" id="KW-0255">Endonuclease</keyword>
<dbReference type="EMBL" id="LT841358">
    <property type="protein sequence ID" value="SMH72603.1"/>
    <property type="molecule type" value="Genomic_DNA"/>
</dbReference>
<keyword evidence="3" id="KW-1185">Reference proteome</keyword>
<protein>
    <submittedName>
        <fullName evidence="2">Restriction endonuclease</fullName>
    </submittedName>
</protein>
<sequence length="117" mass="13558">MAIPDLETIMRPLLEFLADGKPHVMDEAENHLAKIFGLSEEEKNKMKPSGSETLFHNRIHWAKFYLKKAGLVESPPRKPFKITPRGSTVLKEGKNKIKITYLKKFQEFSDFVDRKND</sequence>
<dbReference type="GO" id="GO:0004519">
    <property type="term" value="F:endonuclease activity"/>
    <property type="evidence" value="ECO:0007669"/>
    <property type="project" value="UniProtKB-KW"/>
</dbReference>
<dbReference type="Pfam" id="PF14338">
    <property type="entry name" value="Mrr_N"/>
    <property type="match status" value="1"/>
</dbReference>
<organism evidence="2 3">
    <name type="scientific">Candidatus Nitrosotalea okcheonensis</name>
    <dbReference type="NCBI Taxonomy" id="1903276"/>
    <lineage>
        <taxon>Archaea</taxon>
        <taxon>Nitrososphaerota</taxon>
        <taxon>Nitrososphaeria</taxon>
        <taxon>Nitrosotaleales</taxon>
        <taxon>Nitrosotaleaceae</taxon>
        <taxon>Nitrosotalea</taxon>
    </lineage>
</organism>
<keyword evidence="2" id="KW-0540">Nuclease</keyword>
<dbReference type="OrthoDB" id="115422at2157"/>
<reference evidence="3" key="1">
    <citation type="submission" date="2017-03" db="EMBL/GenBank/DDBJ databases">
        <authorList>
            <person name="Herbold C."/>
        </authorList>
    </citation>
    <scope>NUCLEOTIDE SEQUENCE [LARGE SCALE GENOMIC DNA]</scope>
</reference>
<evidence type="ECO:0000313" key="2">
    <source>
        <dbReference type="EMBL" id="SMH72603.1"/>
    </source>
</evidence>
<dbReference type="Proteomes" id="UP000230607">
    <property type="component" value="Chromosome 1"/>
</dbReference>
<evidence type="ECO:0000313" key="3">
    <source>
        <dbReference type="Proteomes" id="UP000230607"/>
    </source>
</evidence>
<dbReference type="RefSeq" id="WP_157928341.1">
    <property type="nucleotide sequence ID" value="NZ_LT841358.1"/>
</dbReference>
<proteinExistence type="predicted"/>
<accession>A0A2H1FIK7</accession>
<dbReference type="InterPro" id="IPR025745">
    <property type="entry name" value="Mrr-like_N_dom"/>
</dbReference>
<gene>
    <name evidence="2" type="ORF">NCS_30443</name>
</gene>
<evidence type="ECO:0000259" key="1">
    <source>
        <dbReference type="Pfam" id="PF14338"/>
    </source>
</evidence>
<feature type="domain" description="Restriction system protein Mrr-like N-terminal" evidence="1">
    <location>
        <begin position="8"/>
        <end position="92"/>
    </location>
</feature>
<keyword evidence="2" id="KW-0378">Hydrolase</keyword>
<dbReference type="AlphaFoldDB" id="A0A2H1FIK7"/>